<feature type="domain" description="HTH marR-type" evidence="4">
    <location>
        <begin position="15"/>
        <end position="154"/>
    </location>
</feature>
<dbReference type="PANTHER" id="PTHR33164:SF103">
    <property type="entry name" value="REGULATORY PROTEIN MARR"/>
    <property type="match status" value="1"/>
</dbReference>
<dbReference type="InterPro" id="IPR023187">
    <property type="entry name" value="Tscrpt_reg_MarR-type_CS"/>
</dbReference>
<evidence type="ECO:0000256" key="2">
    <source>
        <dbReference type="ARBA" id="ARBA00023125"/>
    </source>
</evidence>
<dbReference type="Proteomes" id="UP001603013">
    <property type="component" value="Unassembled WGS sequence"/>
</dbReference>
<dbReference type="EMBL" id="JBIBSM010000012">
    <property type="protein sequence ID" value="MFF8278850.1"/>
    <property type="molecule type" value="Genomic_DNA"/>
</dbReference>
<proteinExistence type="predicted"/>
<gene>
    <name evidence="5" type="ORF">ACF05T_22465</name>
</gene>
<evidence type="ECO:0000256" key="3">
    <source>
        <dbReference type="ARBA" id="ARBA00023163"/>
    </source>
</evidence>
<keyword evidence="3" id="KW-0804">Transcription</keyword>
<accession>A0ABW6YGH4</accession>
<name>A0ABW6YGH4_9ACTN</name>
<keyword evidence="6" id="KW-1185">Reference proteome</keyword>
<dbReference type="Gene3D" id="1.10.10.10">
    <property type="entry name" value="Winged helix-like DNA-binding domain superfamily/Winged helix DNA-binding domain"/>
    <property type="match status" value="1"/>
</dbReference>
<organism evidence="5 6">
    <name type="scientific">Streptomyces lateritius</name>
    <dbReference type="NCBI Taxonomy" id="67313"/>
    <lineage>
        <taxon>Bacteria</taxon>
        <taxon>Bacillati</taxon>
        <taxon>Actinomycetota</taxon>
        <taxon>Actinomycetes</taxon>
        <taxon>Kitasatosporales</taxon>
        <taxon>Streptomycetaceae</taxon>
        <taxon>Streptomyces</taxon>
    </lineage>
</organism>
<keyword evidence="1" id="KW-0805">Transcription regulation</keyword>
<dbReference type="PROSITE" id="PS01117">
    <property type="entry name" value="HTH_MARR_1"/>
    <property type="match status" value="1"/>
</dbReference>
<evidence type="ECO:0000313" key="6">
    <source>
        <dbReference type="Proteomes" id="UP001603013"/>
    </source>
</evidence>
<evidence type="ECO:0000259" key="4">
    <source>
        <dbReference type="PROSITE" id="PS50995"/>
    </source>
</evidence>
<dbReference type="Pfam" id="PF01047">
    <property type="entry name" value="MarR"/>
    <property type="match status" value="1"/>
</dbReference>
<protein>
    <submittedName>
        <fullName evidence="5">MarR family winged helix-turn-helix transcriptional regulator</fullName>
    </submittedName>
</protein>
<dbReference type="SUPFAM" id="SSF46785">
    <property type="entry name" value="Winged helix' DNA-binding domain"/>
    <property type="match status" value="1"/>
</dbReference>
<reference evidence="5 6" key="1">
    <citation type="submission" date="2024-10" db="EMBL/GenBank/DDBJ databases">
        <title>The Natural Products Discovery Center: Release of the First 8490 Sequenced Strains for Exploring Actinobacteria Biosynthetic Diversity.</title>
        <authorList>
            <person name="Kalkreuter E."/>
            <person name="Kautsar S.A."/>
            <person name="Yang D."/>
            <person name="Bader C.D."/>
            <person name="Teijaro C.N."/>
            <person name="Fluegel L."/>
            <person name="Davis C.M."/>
            <person name="Simpson J.R."/>
            <person name="Lauterbach L."/>
            <person name="Steele A.D."/>
            <person name="Gui C."/>
            <person name="Meng S."/>
            <person name="Li G."/>
            <person name="Viehrig K."/>
            <person name="Ye F."/>
            <person name="Su P."/>
            <person name="Kiefer A.F."/>
            <person name="Nichols A."/>
            <person name="Cepeda A.J."/>
            <person name="Yan W."/>
            <person name="Fan B."/>
            <person name="Jiang Y."/>
            <person name="Adhikari A."/>
            <person name="Zheng C.-J."/>
            <person name="Schuster L."/>
            <person name="Cowan T.M."/>
            <person name="Smanski M.J."/>
            <person name="Chevrette M.G."/>
            <person name="De Carvalho L.P.S."/>
            <person name="Shen B."/>
        </authorList>
    </citation>
    <scope>NUCLEOTIDE SEQUENCE [LARGE SCALE GENOMIC DNA]</scope>
    <source>
        <strain evidence="5 6">NPDC015755</strain>
    </source>
</reference>
<evidence type="ECO:0000256" key="1">
    <source>
        <dbReference type="ARBA" id="ARBA00023015"/>
    </source>
</evidence>
<keyword evidence="2" id="KW-0238">DNA-binding</keyword>
<dbReference type="RefSeq" id="WP_391935927.1">
    <property type="nucleotide sequence ID" value="NZ_JBIBSM010000012.1"/>
</dbReference>
<dbReference type="InterPro" id="IPR039422">
    <property type="entry name" value="MarR/SlyA-like"/>
</dbReference>
<evidence type="ECO:0000313" key="5">
    <source>
        <dbReference type="EMBL" id="MFF8278850.1"/>
    </source>
</evidence>
<dbReference type="SMART" id="SM00347">
    <property type="entry name" value="HTH_MARR"/>
    <property type="match status" value="1"/>
</dbReference>
<dbReference type="InterPro" id="IPR036388">
    <property type="entry name" value="WH-like_DNA-bd_sf"/>
</dbReference>
<comment type="caution">
    <text evidence="5">The sequence shown here is derived from an EMBL/GenBank/DDBJ whole genome shotgun (WGS) entry which is preliminary data.</text>
</comment>
<sequence length="168" mass="18265">MSRDPGPRPKPAKGAAQAASAVIELLEVLWERSNDVTASSSVSASQLRVMYCLEREEGMNLRRLGHLLGAAPPSVSRLCDRLEAMGFVERTPSQVSRRELTLCLTSRGKTHLAELRALRQEILMAPIQNMPPAARAALLDGLSAFREALEDVEAVRAHAPTRTSPQSA</sequence>
<dbReference type="InterPro" id="IPR000835">
    <property type="entry name" value="HTH_MarR-typ"/>
</dbReference>
<dbReference type="PROSITE" id="PS50995">
    <property type="entry name" value="HTH_MARR_2"/>
    <property type="match status" value="1"/>
</dbReference>
<dbReference type="PANTHER" id="PTHR33164">
    <property type="entry name" value="TRANSCRIPTIONAL REGULATOR, MARR FAMILY"/>
    <property type="match status" value="1"/>
</dbReference>
<dbReference type="InterPro" id="IPR036390">
    <property type="entry name" value="WH_DNA-bd_sf"/>
</dbReference>